<dbReference type="InterPro" id="IPR000943">
    <property type="entry name" value="RNA_pol_sigma70"/>
</dbReference>
<dbReference type="InterPro" id="IPR028630">
    <property type="entry name" value="Sigma70_RpoD"/>
</dbReference>
<dbReference type="InterPro" id="IPR013324">
    <property type="entry name" value="RNA_pol_sigma_r3/r4-like"/>
</dbReference>
<dbReference type="InterPro" id="IPR050239">
    <property type="entry name" value="Sigma-70_RNA_pol_init_factors"/>
</dbReference>
<feature type="domain" description="RNA polymerase sigma-70" evidence="9">
    <location>
        <begin position="482"/>
        <end position="508"/>
    </location>
</feature>
<dbReference type="NCBIfam" id="TIGR02937">
    <property type="entry name" value="sigma70-ECF"/>
    <property type="match status" value="1"/>
</dbReference>
<dbReference type="AlphaFoldDB" id="A0A705WXQ3"/>
<organism evidence="10">
    <name type="scientific">Salmonella typhimurium</name>
    <dbReference type="NCBI Taxonomy" id="90371"/>
    <lineage>
        <taxon>Bacteria</taxon>
        <taxon>Pseudomonadati</taxon>
        <taxon>Pseudomonadota</taxon>
        <taxon>Gammaproteobacteria</taxon>
        <taxon>Enterobacterales</taxon>
        <taxon>Enterobacteriaceae</taxon>
        <taxon>Salmonella</taxon>
    </lineage>
</organism>
<dbReference type="InterPro" id="IPR014284">
    <property type="entry name" value="RNA_pol_sigma-70_dom"/>
</dbReference>
<dbReference type="InterPro" id="IPR007627">
    <property type="entry name" value="RNA_pol_sigma70_r2"/>
</dbReference>
<dbReference type="EMBL" id="DAANAH010000218">
    <property type="protein sequence ID" value="HAC9004364.1"/>
    <property type="molecule type" value="Genomic_DNA"/>
</dbReference>
<keyword evidence="2" id="KW-0963">Cytoplasm</keyword>
<evidence type="ECO:0000256" key="2">
    <source>
        <dbReference type="ARBA" id="ARBA00022490"/>
    </source>
</evidence>
<dbReference type="PRINTS" id="PR00046">
    <property type="entry name" value="SIGMA70FCT"/>
</dbReference>
<evidence type="ECO:0000256" key="4">
    <source>
        <dbReference type="ARBA" id="ARBA00023082"/>
    </source>
</evidence>
<dbReference type="Gene3D" id="1.10.601.10">
    <property type="entry name" value="RNA Polymerase Primary Sigma Factor"/>
    <property type="match status" value="1"/>
</dbReference>
<reference evidence="10" key="1">
    <citation type="journal article" date="2018" name="Genome Biol.">
        <title>SKESA: strategic k-mer extension for scrupulous assemblies.</title>
        <authorList>
            <person name="Souvorov A."/>
            <person name="Agarwala R."/>
            <person name="Lipman D.J."/>
        </authorList>
    </citation>
    <scope>NUCLEOTIDE SEQUENCE</scope>
    <source>
        <strain evidence="10">L00626-14</strain>
    </source>
</reference>
<dbReference type="FunFam" id="1.10.601.10:FF:000002">
    <property type="entry name" value="RNA polymerase sigma factor RpoD"/>
    <property type="match status" value="1"/>
</dbReference>
<evidence type="ECO:0000259" key="8">
    <source>
        <dbReference type="PROSITE" id="PS00715"/>
    </source>
</evidence>
<evidence type="ECO:0000259" key="9">
    <source>
        <dbReference type="PROSITE" id="PS00716"/>
    </source>
</evidence>
<keyword evidence="3" id="KW-0805">Transcription regulation</keyword>
<dbReference type="CDD" id="cd06171">
    <property type="entry name" value="Sigma70_r4"/>
    <property type="match status" value="1"/>
</dbReference>
<dbReference type="GO" id="GO:0006352">
    <property type="term" value="P:DNA-templated transcription initiation"/>
    <property type="evidence" value="ECO:0007669"/>
    <property type="project" value="InterPro"/>
</dbReference>
<dbReference type="GO" id="GO:0016987">
    <property type="term" value="F:sigma factor activity"/>
    <property type="evidence" value="ECO:0007669"/>
    <property type="project" value="UniProtKB-KW"/>
</dbReference>
<dbReference type="PANTHER" id="PTHR30603">
    <property type="entry name" value="RNA POLYMERASE SIGMA FACTOR RPO"/>
    <property type="match status" value="1"/>
</dbReference>
<keyword evidence="4" id="KW-0731">Sigma factor</keyword>
<dbReference type="HAMAP" id="MF_00963">
    <property type="entry name" value="Sigma70_RpoD_SigA"/>
    <property type="match status" value="1"/>
</dbReference>
<dbReference type="SUPFAM" id="SSF88946">
    <property type="entry name" value="Sigma2 domain of RNA polymerase sigma factors"/>
    <property type="match status" value="1"/>
</dbReference>
<proteinExistence type="inferred from homology"/>
<evidence type="ECO:0000256" key="5">
    <source>
        <dbReference type="ARBA" id="ARBA00023125"/>
    </source>
</evidence>
<feature type="region of interest" description="Disordered" evidence="7">
    <location>
        <begin position="85"/>
        <end position="123"/>
    </location>
</feature>
<dbReference type="InterPro" id="IPR012760">
    <property type="entry name" value="RNA_pol_sigma_RpoD_C"/>
</dbReference>
<protein>
    <submittedName>
        <fullName evidence="10">RNA polymerase sigma factor RpoD</fullName>
    </submittedName>
</protein>
<dbReference type="GO" id="GO:0003677">
    <property type="term" value="F:DNA binding"/>
    <property type="evidence" value="ECO:0007669"/>
    <property type="project" value="UniProtKB-KW"/>
</dbReference>
<dbReference type="InterPro" id="IPR007631">
    <property type="entry name" value="RNA_pol_sigma_70_non-ess"/>
</dbReference>
<evidence type="ECO:0000256" key="7">
    <source>
        <dbReference type="SAM" id="MobiDB-lite"/>
    </source>
</evidence>
<feature type="compositionally biased region" description="Acidic residues" evidence="7">
    <location>
        <begin position="96"/>
        <end position="122"/>
    </location>
</feature>
<dbReference type="InterPro" id="IPR036388">
    <property type="entry name" value="WH-like_DNA-bd_sf"/>
</dbReference>
<dbReference type="Gene3D" id="1.10.10.10">
    <property type="entry name" value="Winged helix-like DNA-binding domain superfamily/Winged helix DNA-binding domain"/>
    <property type="match status" value="2"/>
</dbReference>
<evidence type="ECO:0000256" key="1">
    <source>
        <dbReference type="ARBA" id="ARBA00007788"/>
    </source>
</evidence>
<keyword evidence="5" id="KW-0238">DNA-binding</keyword>
<dbReference type="Pfam" id="PF04539">
    <property type="entry name" value="Sigma70_r3"/>
    <property type="match status" value="1"/>
</dbReference>
<dbReference type="InterPro" id="IPR013325">
    <property type="entry name" value="RNA_pol_sigma_r2"/>
</dbReference>
<feature type="domain" description="RNA polymerase sigma-70" evidence="8">
    <location>
        <begin position="313"/>
        <end position="326"/>
    </location>
</feature>
<name>A0A705WXQ3_SALTM</name>
<dbReference type="Pfam" id="PF04542">
    <property type="entry name" value="Sigma70_r2"/>
    <property type="match status" value="1"/>
</dbReference>
<evidence type="ECO:0000256" key="3">
    <source>
        <dbReference type="ARBA" id="ARBA00023015"/>
    </source>
</evidence>
<keyword evidence="6" id="KW-0804">Transcription</keyword>
<dbReference type="SUPFAM" id="SSF88659">
    <property type="entry name" value="Sigma3 and sigma4 domains of RNA polymerase sigma factors"/>
    <property type="match status" value="2"/>
</dbReference>
<dbReference type="PROSITE" id="PS00715">
    <property type="entry name" value="SIGMA70_1"/>
    <property type="match status" value="1"/>
</dbReference>
<accession>A0A705WXQ3</accession>
<dbReference type="Pfam" id="PF04546">
    <property type="entry name" value="Sigma70_ner"/>
    <property type="match status" value="1"/>
</dbReference>
<dbReference type="FunFam" id="1.10.10.10:FF:000002">
    <property type="entry name" value="RNA polymerase sigma factor SigA"/>
    <property type="match status" value="1"/>
</dbReference>
<dbReference type="InterPro" id="IPR007630">
    <property type="entry name" value="RNA_pol_sigma70_r4"/>
</dbReference>
<dbReference type="FunFam" id="1.10.10.10:FF:000004">
    <property type="entry name" value="RNA polymerase sigma factor SigA"/>
    <property type="match status" value="1"/>
</dbReference>
<dbReference type="NCBIfam" id="TIGR02393">
    <property type="entry name" value="RpoD_Cterm"/>
    <property type="match status" value="1"/>
</dbReference>
<evidence type="ECO:0000256" key="6">
    <source>
        <dbReference type="ARBA" id="ARBA00023163"/>
    </source>
</evidence>
<dbReference type="NCBIfam" id="NF004208">
    <property type="entry name" value="PRK05658.1"/>
    <property type="match status" value="1"/>
</dbReference>
<evidence type="ECO:0000313" key="10">
    <source>
        <dbReference type="EMBL" id="HAC9004364.1"/>
    </source>
</evidence>
<comment type="caution">
    <text evidence="10">The sequence shown here is derived from an EMBL/GenBank/DDBJ whole genome shotgun (WGS) entry which is preliminary data.</text>
</comment>
<gene>
    <name evidence="10" type="primary">rpoD</name>
    <name evidence="10" type="ORF">G0J27_22320</name>
</gene>
<dbReference type="PROSITE" id="PS00716">
    <property type="entry name" value="SIGMA70_2"/>
    <property type="match status" value="1"/>
</dbReference>
<comment type="similarity">
    <text evidence="1">Belongs to the sigma-70 factor family.</text>
</comment>
<reference evidence="10" key="2">
    <citation type="submission" date="2019-01" db="EMBL/GenBank/DDBJ databases">
        <authorList>
            <consortium name="NCBI Pathogen Detection Project"/>
        </authorList>
    </citation>
    <scope>NUCLEOTIDE SEQUENCE</scope>
    <source>
        <strain evidence="10">L00626-14</strain>
    </source>
</reference>
<feature type="non-terminal residue" evidence="10">
    <location>
        <position position="1"/>
    </location>
</feature>
<dbReference type="Pfam" id="PF00140">
    <property type="entry name" value="Sigma70_r1_2"/>
    <property type="match status" value="1"/>
</dbReference>
<dbReference type="InterPro" id="IPR007624">
    <property type="entry name" value="RNA_pol_sigma70_r3"/>
</dbReference>
<dbReference type="Pfam" id="PF04545">
    <property type="entry name" value="Sigma70_r4"/>
    <property type="match status" value="1"/>
</dbReference>
<dbReference type="InterPro" id="IPR009042">
    <property type="entry name" value="RNA_pol_sigma70_r1_2"/>
</dbReference>
<dbReference type="PANTHER" id="PTHR30603:SF60">
    <property type="entry name" value="RNA POLYMERASE SIGMA FACTOR RPOD"/>
    <property type="match status" value="1"/>
</dbReference>
<sequence>IGRTTDPVRMYMREMGTVELLTREGEIDIAKRIEDGINQVQCSVAEYPEAITYLLEQYDRVEAEEARLSDLITGFVDPNAEEEMAPTATHVGSELSQEDLDDDEDEDEEDGDDDAADDDNSIDPELAREKFAELRAQYVVTRDTIKAKGRSHAAAQEEILKLSEVFKQFRLVPKQFDYLVNSMRVMMDRVRTQERLIMKLCVEQCKMPKKNFITLFTGNETSETWFNAAIAMNKPWSEKLHDVAEEVQRCLQKLRQIEEETGLTIEQVKDINRRMSIGEAKARRAKKEMVEANLRLVISIAKKYTNRGLQFLDLIQEGNIGLMKAVDKFEYRRGYKFSTYATWWIRQAITRSIADQARTIRIPVHMIETINKLNRISRQMLQEMGREPTPEELAERMLMPEDKIRKVLKIAKEPISMETPIGDDEDSHLGDFIEDTTLELPLDSATTESLRAATHDVLAGLTAREAKVLRMRFGIDMNTDHTLEEVGKQFDVTRERIRQIEAKALRKLRHPSRSEVLRSFLDD</sequence>